<dbReference type="FunFam" id="3.40.50.720:FF:000084">
    <property type="entry name" value="Short-chain dehydrogenase reductase"/>
    <property type="match status" value="1"/>
</dbReference>
<feature type="region of interest" description="Disordered" evidence="3">
    <location>
        <begin position="1"/>
        <end position="44"/>
    </location>
</feature>
<protein>
    <submittedName>
        <fullName evidence="4">NAD(P)-dependent oxidoreductase</fullName>
    </submittedName>
</protein>
<dbReference type="InterPro" id="IPR036291">
    <property type="entry name" value="NAD(P)-bd_dom_sf"/>
</dbReference>
<evidence type="ECO:0000256" key="1">
    <source>
        <dbReference type="ARBA" id="ARBA00006484"/>
    </source>
</evidence>
<evidence type="ECO:0000313" key="5">
    <source>
        <dbReference type="Proteomes" id="UP000616201"/>
    </source>
</evidence>
<dbReference type="PROSITE" id="PS00061">
    <property type="entry name" value="ADH_SHORT"/>
    <property type="match status" value="1"/>
</dbReference>
<name>A0A928V062_9SPHI</name>
<dbReference type="PRINTS" id="PR00080">
    <property type="entry name" value="SDRFAMILY"/>
</dbReference>
<dbReference type="Pfam" id="PF13561">
    <property type="entry name" value="adh_short_C2"/>
    <property type="match status" value="1"/>
</dbReference>
<sequence>MKTKNQANPIKKYPSPPFKKQTQKPPGVEKDLKPKADHGEKSYQGNGLLKDKAVIITGGDSGIGKAVAIAMAREGADIVISYLDKVEDEDAKDTLKWVKKAGRKAILVRGDIRSEAQCKKIVNKCVKEFGKVDIIINNAAYQMTYQTVEEITAEEWNKTFETNMSAMFYLVKHAKSHIPAGGSIINTTSVNAYDPNPTLLPYAATKGAIQNFTASLAQLFLEDGSGIRVNAVAPGPIWTPLIPSTIPKHDKFGDNTPIGRPGQPIEIAPIYVFLASEAASYISGATIPATGGRVTI</sequence>
<dbReference type="PANTHER" id="PTHR48107">
    <property type="entry name" value="NADPH-DEPENDENT ALDEHYDE REDUCTASE-LIKE PROTEIN, CHLOROPLASTIC-RELATED"/>
    <property type="match status" value="1"/>
</dbReference>
<dbReference type="Gene3D" id="3.40.50.720">
    <property type="entry name" value="NAD(P)-binding Rossmann-like Domain"/>
    <property type="match status" value="1"/>
</dbReference>
<dbReference type="SUPFAM" id="SSF51735">
    <property type="entry name" value="NAD(P)-binding Rossmann-fold domains"/>
    <property type="match status" value="1"/>
</dbReference>
<comment type="similarity">
    <text evidence="1">Belongs to the short-chain dehydrogenases/reductases (SDR) family.</text>
</comment>
<dbReference type="InterPro" id="IPR002347">
    <property type="entry name" value="SDR_fam"/>
</dbReference>
<dbReference type="EMBL" id="PRDK01000006">
    <property type="protein sequence ID" value="MBE8714264.1"/>
    <property type="molecule type" value="Genomic_DNA"/>
</dbReference>
<accession>A0A928V062</accession>
<dbReference type="PANTHER" id="PTHR48107:SF16">
    <property type="entry name" value="NADPH-DEPENDENT ALDEHYDE REDUCTASE 1, CHLOROPLASTIC"/>
    <property type="match status" value="1"/>
</dbReference>
<dbReference type="Proteomes" id="UP000616201">
    <property type="component" value="Unassembled WGS sequence"/>
</dbReference>
<gene>
    <name evidence="4" type="ORF">C4F49_11275</name>
</gene>
<evidence type="ECO:0000256" key="3">
    <source>
        <dbReference type="SAM" id="MobiDB-lite"/>
    </source>
</evidence>
<reference evidence="4" key="1">
    <citation type="submission" date="2018-02" db="EMBL/GenBank/DDBJ databases">
        <authorList>
            <person name="Vasarhelyi B.M."/>
            <person name="Deshmukh S."/>
            <person name="Balint B."/>
            <person name="Kukolya J."/>
        </authorList>
    </citation>
    <scope>NUCLEOTIDE SEQUENCE</scope>
    <source>
        <strain evidence="4">KB22</strain>
    </source>
</reference>
<dbReference type="GO" id="GO:0016614">
    <property type="term" value="F:oxidoreductase activity, acting on CH-OH group of donors"/>
    <property type="evidence" value="ECO:0007669"/>
    <property type="project" value="UniProtKB-ARBA"/>
</dbReference>
<feature type="compositionally biased region" description="Basic and acidic residues" evidence="3">
    <location>
        <begin position="27"/>
        <end position="41"/>
    </location>
</feature>
<dbReference type="RefSeq" id="WP_196936486.1">
    <property type="nucleotide sequence ID" value="NZ_MU158698.1"/>
</dbReference>
<organism evidence="4 5">
    <name type="scientific">Sphingobacterium hungaricum</name>
    <dbReference type="NCBI Taxonomy" id="2082723"/>
    <lineage>
        <taxon>Bacteria</taxon>
        <taxon>Pseudomonadati</taxon>
        <taxon>Bacteroidota</taxon>
        <taxon>Sphingobacteriia</taxon>
        <taxon>Sphingobacteriales</taxon>
        <taxon>Sphingobacteriaceae</taxon>
        <taxon>Sphingobacterium</taxon>
    </lineage>
</organism>
<evidence type="ECO:0000256" key="2">
    <source>
        <dbReference type="ARBA" id="ARBA00023002"/>
    </source>
</evidence>
<dbReference type="PRINTS" id="PR00081">
    <property type="entry name" value="GDHRDH"/>
</dbReference>
<proteinExistence type="inferred from homology"/>
<dbReference type="AlphaFoldDB" id="A0A928V062"/>
<evidence type="ECO:0000313" key="4">
    <source>
        <dbReference type="EMBL" id="MBE8714264.1"/>
    </source>
</evidence>
<dbReference type="InterPro" id="IPR020904">
    <property type="entry name" value="Sc_DH/Rdtase_CS"/>
</dbReference>
<keyword evidence="2" id="KW-0560">Oxidoreductase</keyword>
<keyword evidence="5" id="KW-1185">Reference proteome</keyword>
<comment type="caution">
    <text evidence="4">The sequence shown here is derived from an EMBL/GenBank/DDBJ whole genome shotgun (WGS) entry which is preliminary data.</text>
</comment>